<dbReference type="OrthoDB" id="2417513at2759"/>
<dbReference type="FunFam" id="3.40.366.10:FF:000006">
    <property type="entry name" value="Fatty acid synthase beta subunit dehydratase"/>
    <property type="match status" value="1"/>
</dbReference>
<dbReference type="InterPro" id="IPR041099">
    <property type="entry name" value="FAS1_N"/>
</dbReference>
<dbReference type="Pfam" id="PF17828">
    <property type="entry name" value="FAS_N"/>
    <property type="match status" value="1"/>
</dbReference>
<dbReference type="PANTHER" id="PTHR10982:SF21">
    <property type="entry name" value="FATTY ACID SYNTHASE SUBUNIT BETA"/>
    <property type="match status" value="1"/>
</dbReference>
<feature type="domain" description="Fatty acid synthase subunit beta N-terminal" evidence="3">
    <location>
        <begin position="9"/>
        <end position="133"/>
    </location>
</feature>
<organism evidence="4 5">
    <name type="scientific">Mortierella alpina</name>
    <name type="common">Oleaginous fungus</name>
    <name type="synonym">Mortierella renispora</name>
    <dbReference type="NCBI Taxonomy" id="64518"/>
    <lineage>
        <taxon>Eukaryota</taxon>
        <taxon>Fungi</taxon>
        <taxon>Fungi incertae sedis</taxon>
        <taxon>Mucoromycota</taxon>
        <taxon>Mortierellomycotina</taxon>
        <taxon>Mortierellomycetes</taxon>
        <taxon>Mortierellales</taxon>
        <taxon>Mortierellaceae</taxon>
        <taxon>Mortierella</taxon>
    </lineage>
</organism>
<dbReference type="EMBL" id="JAAAHY010001445">
    <property type="protein sequence ID" value="KAF9949156.1"/>
    <property type="molecule type" value="Genomic_DNA"/>
</dbReference>
<dbReference type="AlphaFoldDB" id="A0A9P6IVD7"/>
<keyword evidence="5" id="KW-1185">Reference proteome</keyword>
<evidence type="ECO:0000256" key="1">
    <source>
        <dbReference type="ARBA" id="ARBA00022679"/>
    </source>
</evidence>
<dbReference type="InterPro" id="IPR016035">
    <property type="entry name" value="Acyl_Trfase/lysoPLipase"/>
</dbReference>
<feature type="non-terminal residue" evidence="4">
    <location>
        <position position="530"/>
    </location>
</feature>
<dbReference type="Gene3D" id="6.20.240.10">
    <property type="match status" value="1"/>
</dbReference>
<feature type="domain" description="Starter acyltransferase (SAT)" evidence="2">
    <location>
        <begin position="167"/>
        <end position="419"/>
    </location>
</feature>
<dbReference type="Gene3D" id="3.40.366.10">
    <property type="entry name" value="Malonyl-Coenzyme A Acyl Carrier Protein, domain 2"/>
    <property type="match status" value="2"/>
</dbReference>
<protein>
    <submittedName>
        <fullName evidence="4">Beta subunit of fatty acid synthetase</fullName>
    </submittedName>
</protein>
<evidence type="ECO:0000259" key="3">
    <source>
        <dbReference type="Pfam" id="PF17828"/>
    </source>
</evidence>
<dbReference type="PANTHER" id="PTHR10982">
    <property type="entry name" value="MALONYL COA-ACYL CARRIER PROTEIN TRANSACYLASE"/>
    <property type="match status" value="1"/>
</dbReference>
<accession>A0A9P6IVD7</accession>
<sequence>MATTQSNLTRPLALKQGTSEVSILVPSDVWVAAEQLREEFLISAEAAPAEEAAAAGGADDQAPEMALVARFLKFATDKSEQSDPSLQFIPVLRTVFLFFVTKYLKGNDIHAVTRLLAKDTRVVIINAFFSALVFLRATEALAPEDYTPPTSALFAAAQEGSAKLFAIFGGQGNIEEYFDELADIYTTYTTLVQDYVEDMAAVLREHARSDDASVFHSKGLDVMGWLRSPDSKPDVAYLVSAPVSLPLIGLVQLMHYYVMLKVLDQTPAQLRDVILGSTGHSQGIISSVVISSSATFEEFFANSRKALGLLFWIGTRSQEVYPQTTLNPAILQDSLSNNEGNPTPMLVVNSLRASEVQKYVEATNRHLPEDRKIKIALINGPRSSICTGPPQSLYGLNLALRKLKAPTGLEQGRVPFSQRKVKFSSRFLPITAPFHSSYLDGVSALVESDIARYDLGFDHTQMTVPVFSTDSGKDIAGSPTITMDLVNQICSLPVHWEKATAMAGLTHVIDFGPGGSSGVGSLTARNKDGT</sequence>
<evidence type="ECO:0000259" key="2">
    <source>
        <dbReference type="Pfam" id="PF16073"/>
    </source>
</evidence>
<evidence type="ECO:0000313" key="4">
    <source>
        <dbReference type="EMBL" id="KAF9949156.1"/>
    </source>
</evidence>
<reference evidence="4" key="1">
    <citation type="journal article" date="2020" name="Fungal Divers.">
        <title>Resolving the Mortierellaceae phylogeny through synthesis of multi-gene phylogenetics and phylogenomics.</title>
        <authorList>
            <person name="Vandepol N."/>
            <person name="Liber J."/>
            <person name="Desiro A."/>
            <person name="Na H."/>
            <person name="Kennedy M."/>
            <person name="Barry K."/>
            <person name="Grigoriev I.V."/>
            <person name="Miller A.N."/>
            <person name="O'Donnell K."/>
            <person name="Stajich J.E."/>
            <person name="Bonito G."/>
        </authorList>
    </citation>
    <scope>NUCLEOTIDE SEQUENCE</scope>
    <source>
        <strain evidence="4">CK1249</strain>
    </source>
</reference>
<gene>
    <name evidence="4" type="primary">FAS1</name>
    <name evidence="4" type="ORF">BGZ70_001909</name>
</gene>
<dbReference type="GO" id="GO:0016740">
    <property type="term" value="F:transferase activity"/>
    <property type="evidence" value="ECO:0007669"/>
    <property type="project" value="UniProtKB-KW"/>
</dbReference>
<evidence type="ECO:0000313" key="5">
    <source>
        <dbReference type="Proteomes" id="UP000738359"/>
    </source>
</evidence>
<dbReference type="SUPFAM" id="SSF52151">
    <property type="entry name" value="FabD/lysophospholipase-like"/>
    <property type="match status" value="1"/>
</dbReference>
<dbReference type="InterPro" id="IPR050830">
    <property type="entry name" value="Fungal_FAS"/>
</dbReference>
<proteinExistence type="predicted"/>
<dbReference type="InterPro" id="IPR032088">
    <property type="entry name" value="SAT"/>
</dbReference>
<dbReference type="Pfam" id="PF16073">
    <property type="entry name" value="SAT"/>
    <property type="match status" value="1"/>
</dbReference>
<dbReference type="Proteomes" id="UP000738359">
    <property type="component" value="Unassembled WGS sequence"/>
</dbReference>
<comment type="caution">
    <text evidence="4">The sequence shown here is derived from an EMBL/GenBank/DDBJ whole genome shotgun (WGS) entry which is preliminary data.</text>
</comment>
<name>A0A9P6IVD7_MORAP</name>
<dbReference type="Gene3D" id="1.20.1050.120">
    <property type="match status" value="1"/>
</dbReference>
<keyword evidence="1" id="KW-0808">Transferase</keyword>
<dbReference type="InterPro" id="IPR001227">
    <property type="entry name" value="Ac_transferase_dom_sf"/>
</dbReference>